<dbReference type="PANTHER" id="PTHR48111:SF4">
    <property type="entry name" value="DNA-BINDING DUAL TRANSCRIPTIONAL REGULATOR OMPR"/>
    <property type="match status" value="1"/>
</dbReference>
<dbReference type="GO" id="GO:0000976">
    <property type="term" value="F:transcription cis-regulatory region binding"/>
    <property type="evidence" value="ECO:0007669"/>
    <property type="project" value="TreeGrafter"/>
</dbReference>
<dbReference type="GO" id="GO:0032993">
    <property type="term" value="C:protein-DNA complex"/>
    <property type="evidence" value="ECO:0007669"/>
    <property type="project" value="TreeGrafter"/>
</dbReference>
<evidence type="ECO:0000256" key="1">
    <source>
        <dbReference type="ARBA" id="ARBA00022553"/>
    </source>
</evidence>
<dbReference type="PROSITE" id="PS51755">
    <property type="entry name" value="OMPR_PHOB"/>
    <property type="match status" value="1"/>
</dbReference>
<organism evidence="10 11">
    <name type="scientific">Halovibrio variabilis</name>
    <dbReference type="NCBI Taxonomy" id="31910"/>
    <lineage>
        <taxon>Bacteria</taxon>
        <taxon>Pseudomonadati</taxon>
        <taxon>Pseudomonadota</taxon>
        <taxon>Gammaproteobacteria</taxon>
        <taxon>Oceanospirillales</taxon>
        <taxon>Halomonadaceae</taxon>
        <taxon>Halovibrio</taxon>
    </lineage>
</organism>
<evidence type="ECO:0000313" key="11">
    <source>
        <dbReference type="Proteomes" id="UP000321303"/>
    </source>
</evidence>
<name>A0A511ULA5_9GAMM</name>
<dbReference type="Pfam" id="PF00072">
    <property type="entry name" value="Response_reg"/>
    <property type="match status" value="1"/>
</dbReference>
<accession>A0A511ULA5</accession>
<keyword evidence="2" id="KW-0902">Two-component regulatory system</keyword>
<dbReference type="Gene3D" id="1.10.10.10">
    <property type="entry name" value="Winged helix-like DNA-binding domain superfamily/Winged helix DNA-binding domain"/>
    <property type="match status" value="1"/>
</dbReference>
<gene>
    <name evidence="10" type="ORF">HVA01_10410</name>
</gene>
<keyword evidence="3" id="KW-0805">Transcription regulation</keyword>
<keyword evidence="4 7" id="KW-0238">DNA-binding</keyword>
<keyword evidence="11" id="KW-1185">Reference proteome</keyword>
<reference evidence="10 11" key="1">
    <citation type="submission" date="2019-07" db="EMBL/GenBank/DDBJ databases">
        <title>Whole genome shotgun sequence of Halomonas variabilis NBRC 102410.</title>
        <authorList>
            <person name="Hosoyama A."/>
            <person name="Uohara A."/>
            <person name="Ohji S."/>
            <person name="Ichikawa N."/>
        </authorList>
    </citation>
    <scope>NUCLEOTIDE SEQUENCE [LARGE SCALE GENOMIC DNA]</scope>
    <source>
        <strain evidence="10 11">NBRC 102410</strain>
    </source>
</reference>
<dbReference type="PROSITE" id="PS50110">
    <property type="entry name" value="RESPONSE_REGULATORY"/>
    <property type="match status" value="1"/>
</dbReference>
<evidence type="ECO:0000259" key="9">
    <source>
        <dbReference type="PROSITE" id="PS51755"/>
    </source>
</evidence>
<dbReference type="Proteomes" id="UP000321303">
    <property type="component" value="Unassembled WGS sequence"/>
</dbReference>
<evidence type="ECO:0000256" key="7">
    <source>
        <dbReference type="PROSITE-ProRule" id="PRU01091"/>
    </source>
</evidence>
<dbReference type="InterPro" id="IPR036388">
    <property type="entry name" value="WH-like_DNA-bd_sf"/>
</dbReference>
<keyword evidence="5" id="KW-0804">Transcription</keyword>
<feature type="modified residue" description="4-aspartylphosphate" evidence="6">
    <location>
        <position position="83"/>
    </location>
</feature>
<keyword evidence="1 6" id="KW-0597">Phosphoprotein</keyword>
<dbReference type="SUPFAM" id="SSF46894">
    <property type="entry name" value="C-terminal effector domain of the bipartite response regulators"/>
    <property type="match status" value="1"/>
</dbReference>
<dbReference type="Gene3D" id="3.40.50.2300">
    <property type="match status" value="1"/>
</dbReference>
<dbReference type="Pfam" id="PF00486">
    <property type="entry name" value="Trans_reg_C"/>
    <property type="match status" value="1"/>
</dbReference>
<evidence type="ECO:0000256" key="3">
    <source>
        <dbReference type="ARBA" id="ARBA00023015"/>
    </source>
</evidence>
<dbReference type="InterPro" id="IPR001789">
    <property type="entry name" value="Sig_transdc_resp-reg_receiver"/>
</dbReference>
<proteinExistence type="predicted"/>
<evidence type="ECO:0000256" key="6">
    <source>
        <dbReference type="PROSITE-ProRule" id="PRU00169"/>
    </source>
</evidence>
<dbReference type="PANTHER" id="PTHR48111">
    <property type="entry name" value="REGULATOR OF RPOS"/>
    <property type="match status" value="1"/>
</dbReference>
<evidence type="ECO:0000256" key="2">
    <source>
        <dbReference type="ARBA" id="ARBA00023012"/>
    </source>
</evidence>
<evidence type="ECO:0000313" key="10">
    <source>
        <dbReference type="EMBL" id="GEN27395.1"/>
    </source>
</evidence>
<dbReference type="SUPFAM" id="SSF52172">
    <property type="entry name" value="CheY-like"/>
    <property type="match status" value="1"/>
</dbReference>
<dbReference type="SMART" id="SM00448">
    <property type="entry name" value="REC"/>
    <property type="match status" value="1"/>
</dbReference>
<dbReference type="EMBL" id="BJXV01000004">
    <property type="protein sequence ID" value="GEN27395.1"/>
    <property type="molecule type" value="Genomic_DNA"/>
</dbReference>
<dbReference type="InterPro" id="IPR011006">
    <property type="entry name" value="CheY-like_superfamily"/>
</dbReference>
<dbReference type="InterPro" id="IPR039420">
    <property type="entry name" value="WalR-like"/>
</dbReference>
<dbReference type="CDD" id="cd00383">
    <property type="entry name" value="trans_reg_C"/>
    <property type="match status" value="1"/>
</dbReference>
<feature type="DNA-binding region" description="OmpR/PhoB-type" evidence="7">
    <location>
        <begin position="158"/>
        <end position="257"/>
    </location>
</feature>
<dbReference type="AlphaFoldDB" id="A0A511ULA5"/>
<dbReference type="SMART" id="SM00862">
    <property type="entry name" value="Trans_reg_C"/>
    <property type="match status" value="1"/>
</dbReference>
<dbReference type="GO" id="GO:0000156">
    <property type="term" value="F:phosphorelay response regulator activity"/>
    <property type="evidence" value="ECO:0007669"/>
    <property type="project" value="TreeGrafter"/>
</dbReference>
<evidence type="ECO:0000259" key="8">
    <source>
        <dbReference type="PROSITE" id="PS50110"/>
    </source>
</evidence>
<dbReference type="GO" id="GO:0006355">
    <property type="term" value="P:regulation of DNA-templated transcription"/>
    <property type="evidence" value="ECO:0007669"/>
    <property type="project" value="InterPro"/>
</dbReference>
<feature type="domain" description="OmpR/PhoB-type" evidence="9">
    <location>
        <begin position="158"/>
        <end position="257"/>
    </location>
</feature>
<dbReference type="GO" id="GO:0005829">
    <property type="term" value="C:cytosol"/>
    <property type="evidence" value="ECO:0007669"/>
    <property type="project" value="TreeGrafter"/>
</dbReference>
<evidence type="ECO:0000256" key="4">
    <source>
        <dbReference type="ARBA" id="ARBA00023125"/>
    </source>
</evidence>
<protein>
    <submittedName>
        <fullName evidence="10">DNA-binding response regulator</fullName>
    </submittedName>
</protein>
<dbReference type="InterPro" id="IPR001867">
    <property type="entry name" value="OmpR/PhoB-type_DNA-bd"/>
</dbReference>
<evidence type="ECO:0000256" key="5">
    <source>
        <dbReference type="ARBA" id="ARBA00023163"/>
    </source>
</evidence>
<sequence length="259" mass="29039">MSPKLILQESLALLSRPLLSEFCFMSHDAPNATSLLIVEDEPKIARLMADYLTTQGYTVTTLGHGDEVMPWLADHSPALVLLDIMLPGKDGLTLSREIRQHWPAIAIIMVTARVEEVDRLLGLELGADDYICKPFSPREVVARVKAVLRRSQAVAEAPAEVPSAPVVLNEDGWQALAYGQDIGLTAVEFQLLRVMMQAPGRIFSREQLMDHMYRDNRIVSERTVDSHIKKLRKKIHEALPELDIIRSVYGVGYKYQPEG</sequence>
<dbReference type="InterPro" id="IPR016032">
    <property type="entry name" value="Sig_transdc_resp-reg_C-effctor"/>
</dbReference>
<comment type="caution">
    <text evidence="10">The sequence shown here is derived from an EMBL/GenBank/DDBJ whole genome shotgun (WGS) entry which is preliminary data.</text>
</comment>
<dbReference type="Gene3D" id="6.10.250.690">
    <property type="match status" value="1"/>
</dbReference>
<feature type="domain" description="Response regulatory" evidence="8">
    <location>
        <begin position="34"/>
        <end position="148"/>
    </location>
</feature>